<protein>
    <submittedName>
        <fullName evidence="1">Uncharacterized protein</fullName>
    </submittedName>
</protein>
<dbReference type="AlphaFoldDB" id="A0AAV3AF25"/>
<reference evidence="1" key="1">
    <citation type="thesis" date="2020" institute="ProQuest LLC" country="789 East Eisenhower Parkway, Ann Arbor, MI, USA">
        <title>Comparative Genomics and Chromosome Evolution.</title>
        <authorList>
            <person name="Mudd A.B."/>
        </authorList>
    </citation>
    <scope>NUCLEOTIDE SEQUENCE</scope>
    <source>
        <strain evidence="1">1538</strain>
        <tissue evidence="1">Blood</tissue>
    </source>
</reference>
<organism evidence="1 2">
    <name type="scientific">Pyxicephalus adspersus</name>
    <name type="common">African bullfrog</name>
    <dbReference type="NCBI Taxonomy" id="30357"/>
    <lineage>
        <taxon>Eukaryota</taxon>
        <taxon>Metazoa</taxon>
        <taxon>Chordata</taxon>
        <taxon>Craniata</taxon>
        <taxon>Vertebrata</taxon>
        <taxon>Euteleostomi</taxon>
        <taxon>Amphibia</taxon>
        <taxon>Batrachia</taxon>
        <taxon>Anura</taxon>
        <taxon>Neobatrachia</taxon>
        <taxon>Ranoidea</taxon>
        <taxon>Pyxicephalidae</taxon>
        <taxon>Pyxicephalinae</taxon>
        <taxon>Pyxicephalus</taxon>
    </lineage>
</organism>
<keyword evidence="2" id="KW-1185">Reference proteome</keyword>
<comment type="caution">
    <text evidence="1">The sequence shown here is derived from an EMBL/GenBank/DDBJ whole genome shotgun (WGS) entry which is preliminary data.</text>
</comment>
<dbReference type="Proteomes" id="UP001181693">
    <property type="component" value="Unassembled WGS sequence"/>
</dbReference>
<accession>A0AAV3AF25</accession>
<name>A0AAV3AF25_PYXAD</name>
<dbReference type="EMBL" id="DYDO01000006">
    <property type="protein sequence ID" value="DBA23615.1"/>
    <property type="molecule type" value="Genomic_DNA"/>
</dbReference>
<evidence type="ECO:0000313" key="1">
    <source>
        <dbReference type="EMBL" id="DBA23615.1"/>
    </source>
</evidence>
<sequence length="85" mass="9772">MFHSCAKILIIKPCAISLPLHRTVTHQQYLCPLSRSNTEKCGNSRVIILIFITEWLSKMTSPLAGKIVNIHLWLLLIRHFSWAAF</sequence>
<evidence type="ECO:0000313" key="2">
    <source>
        <dbReference type="Proteomes" id="UP001181693"/>
    </source>
</evidence>
<proteinExistence type="predicted"/>
<gene>
    <name evidence="1" type="ORF">GDO54_014510</name>
</gene>